<feature type="transmembrane region" description="Helical" evidence="9">
    <location>
        <begin position="30"/>
        <end position="49"/>
    </location>
</feature>
<comment type="similarity">
    <text evidence="2 7">Belongs to the major facilitator superfamily. Sugar transporter (TC 2.A.1.1) family.</text>
</comment>
<dbReference type="InterPro" id="IPR005828">
    <property type="entry name" value="MFS_sugar_transport-like"/>
</dbReference>
<feature type="transmembrane region" description="Helical" evidence="9">
    <location>
        <begin position="431"/>
        <end position="458"/>
    </location>
</feature>
<feature type="transmembrane region" description="Helical" evidence="9">
    <location>
        <begin position="470"/>
        <end position="489"/>
    </location>
</feature>
<feature type="transmembrane region" description="Helical" evidence="9">
    <location>
        <begin position="133"/>
        <end position="154"/>
    </location>
</feature>
<evidence type="ECO:0000256" key="7">
    <source>
        <dbReference type="RuleBase" id="RU003346"/>
    </source>
</evidence>
<protein>
    <submittedName>
        <fullName evidence="11">Quinate permease</fullName>
    </submittedName>
</protein>
<evidence type="ECO:0000256" key="2">
    <source>
        <dbReference type="ARBA" id="ARBA00010992"/>
    </source>
</evidence>
<sequence length="589" mass="64203">MVGVTSHVESSRMEQLTRGRRSGLGGLLHANRYLLISSATAVIGSFLYGTDQGVLSNLLTGQNFGAKFPNVYTDAVLKGWVVAVLQLGAWLGALINGPLANKISRKYSITVAAFLFTLGSALCGGAQSISYLFAGRIIAGIAVGQVSHVVPLYLAEISPSEFRGALVSCQQLGITGGIMVSYWLCYGTSFIGGQACNASEAAQFGSTTFNPYTDVPAGGCTGQKALAWRLPLCLQCLPAIILLFASPFLPFSPRWLMSKGRDEEARTNIARLHGLPIDDPIVETEWLEIKASVMFDERTAAELHPSRKGLSLTLAKVGMLFTNKGLFRRLALGCILMFFQQFTGINAIIYYAPTIFGSLGLNASTTSLLATGVLGVVDFLFTFPAIFFVDRWGRRIFLMAGALGMLISHCIVAGIVGHYDGNFHKSGGRVAGWVGIVFIWVFGANFSYSWGPVAWLLAAEIFSPGHRSQAVSIIISCNYMMNFVVGQVTPNMLNKLKFGTYIFFAAFCLLMFLWVFFLVPETRYKTLEEMDIVFGDNSGQVDQERMREIMSEIGLQQAGGGRSHSMAAIEEDTKKEEIRDEGKTWKEHA</sequence>
<feature type="transmembrane region" description="Helical" evidence="9">
    <location>
        <begin position="501"/>
        <end position="520"/>
    </location>
</feature>
<evidence type="ECO:0000256" key="9">
    <source>
        <dbReference type="SAM" id="Phobius"/>
    </source>
</evidence>
<evidence type="ECO:0000259" key="10">
    <source>
        <dbReference type="PROSITE" id="PS50850"/>
    </source>
</evidence>
<evidence type="ECO:0000313" key="11">
    <source>
        <dbReference type="EMBL" id="KAK5057311.1"/>
    </source>
</evidence>
<dbReference type="PROSITE" id="PS00217">
    <property type="entry name" value="SUGAR_TRANSPORT_2"/>
    <property type="match status" value="1"/>
</dbReference>
<feature type="domain" description="Major facilitator superfamily (MFS) profile" evidence="10">
    <location>
        <begin position="37"/>
        <end position="523"/>
    </location>
</feature>
<dbReference type="Proteomes" id="UP001345691">
    <property type="component" value="Unassembled WGS sequence"/>
</dbReference>
<evidence type="ECO:0000256" key="6">
    <source>
        <dbReference type="ARBA" id="ARBA00023136"/>
    </source>
</evidence>
<dbReference type="PROSITE" id="PS50850">
    <property type="entry name" value="MFS"/>
    <property type="match status" value="1"/>
</dbReference>
<feature type="compositionally biased region" description="Basic and acidic residues" evidence="8">
    <location>
        <begin position="571"/>
        <end position="589"/>
    </location>
</feature>
<dbReference type="NCBIfam" id="TIGR00879">
    <property type="entry name" value="SP"/>
    <property type="match status" value="1"/>
</dbReference>
<accession>A0ABR0J687</accession>
<keyword evidence="3 7" id="KW-0813">Transport</keyword>
<feature type="transmembrane region" description="Helical" evidence="9">
    <location>
        <begin position="330"/>
        <end position="352"/>
    </location>
</feature>
<dbReference type="EMBL" id="JAVRRF010000016">
    <property type="protein sequence ID" value="KAK5057311.1"/>
    <property type="molecule type" value="Genomic_DNA"/>
</dbReference>
<evidence type="ECO:0000256" key="3">
    <source>
        <dbReference type="ARBA" id="ARBA00022448"/>
    </source>
</evidence>
<evidence type="ECO:0000256" key="8">
    <source>
        <dbReference type="SAM" id="MobiDB-lite"/>
    </source>
</evidence>
<dbReference type="PROSITE" id="PS00216">
    <property type="entry name" value="SUGAR_TRANSPORT_1"/>
    <property type="match status" value="1"/>
</dbReference>
<name>A0ABR0J687_9EURO</name>
<organism evidence="11 12">
    <name type="scientific">Exophiala sideris</name>
    <dbReference type="NCBI Taxonomy" id="1016849"/>
    <lineage>
        <taxon>Eukaryota</taxon>
        <taxon>Fungi</taxon>
        <taxon>Dikarya</taxon>
        <taxon>Ascomycota</taxon>
        <taxon>Pezizomycotina</taxon>
        <taxon>Eurotiomycetes</taxon>
        <taxon>Chaetothyriomycetidae</taxon>
        <taxon>Chaetothyriales</taxon>
        <taxon>Herpotrichiellaceae</taxon>
        <taxon>Exophiala</taxon>
    </lineage>
</organism>
<dbReference type="InterPro" id="IPR050360">
    <property type="entry name" value="MFS_Sugar_Transporters"/>
</dbReference>
<dbReference type="Pfam" id="PF00083">
    <property type="entry name" value="Sugar_tr"/>
    <property type="match status" value="1"/>
</dbReference>
<dbReference type="PRINTS" id="PR00171">
    <property type="entry name" value="SUGRTRNSPORT"/>
</dbReference>
<feature type="transmembrane region" description="Helical" evidence="9">
    <location>
        <begin position="226"/>
        <end position="251"/>
    </location>
</feature>
<keyword evidence="12" id="KW-1185">Reference proteome</keyword>
<dbReference type="Gene3D" id="1.20.1250.20">
    <property type="entry name" value="MFS general substrate transporter like domains"/>
    <property type="match status" value="1"/>
</dbReference>
<keyword evidence="6 9" id="KW-0472">Membrane</keyword>
<dbReference type="InterPro" id="IPR005829">
    <property type="entry name" value="Sugar_transporter_CS"/>
</dbReference>
<dbReference type="InterPro" id="IPR020846">
    <property type="entry name" value="MFS_dom"/>
</dbReference>
<dbReference type="InterPro" id="IPR003663">
    <property type="entry name" value="Sugar/inositol_transpt"/>
</dbReference>
<reference evidence="11 12" key="1">
    <citation type="submission" date="2023-08" db="EMBL/GenBank/DDBJ databases">
        <title>Black Yeasts Isolated from many extreme environments.</title>
        <authorList>
            <person name="Coleine C."/>
            <person name="Stajich J.E."/>
            <person name="Selbmann L."/>
        </authorList>
    </citation>
    <scope>NUCLEOTIDE SEQUENCE [LARGE SCALE GENOMIC DNA]</scope>
    <source>
        <strain evidence="11 12">CCFEE 6328</strain>
    </source>
</reference>
<feature type="transmembrane region" description="Helical" evidence="9">
    <location>
        <begin position="367"/>
        <end position="389"/>
    </location>
</feature>
<gene>
    <name evidence="11" type="primary">XUT1</name>
    <name evidence="11" type="ORF">LTR69_007350</name>
</gene>
<dbReference type="SUPFAM" id="SSF103473">
    <property type="entry name" value="MFS general substrate transporter"/>
    <property type="match status" value="1"/>
</dbReference>
<feature type="region of interest" description="Disordered" evidence="8">
    <location>
        <begin position="558"/>
        <end position="589"/>
    </location>
</feature>
<dbReference type="PANTHER" id="PTHR48022:SF2">
    <property type="entry name" value="PLASTIDIC GLUCOSE TRANSPORTER 4"/>
    <property type="match status" value="1"/>
</dbReference>
<dbReference type="PANTHER" id="PTHR48022">
    <property type="entry name" value="PLASTIDIC GLUCOSE TRANSPORTER 4"/>
    <property type="match status" value="1"/>
</dbReference>
<comment type="caution">
    <text evidence="11">The sequence shown here is derived from an EMBL/GenBank/DDBJ whole genome shotgun (WGS) entry which is preliminary data.</text>
</comment>
<proteinExistence type="inferred from homology"/>
<evidence type="ECO:0000256" key="5">
    <source>
        <dbReference type="ARBA" id="ARBA00022989"/>
    </source>
</evidence>
<feature type="transmembrane region" description="Helical" evidence="9">
    <location>
        <begin position="77"/>
        <end position="95"/>
    </location>
</feature>
<comment type="subcellular location">
    <subcellularLocation>
        <location evidence="1">Membrane</location>
        <topology evidence="1">Multi-pass membrane protein</topology>
    </subcellularLocation>
</comment>
<evidence type="ECO:0000256" key="4">
    <source>
        <dbReference type="ARBA" id="ARBA00022692"/>
    </source>
</evidence>
<evidence type="ECO:0000313" key="12">
    <source>
        <dbReference type="Proteomes" id="UP001345691"/>
    </source>
</evidence>
<keyword evidence="5 9" id="KW-1133">Transmembrane helix</keyword>
<dbReference type="InterPro" id="IPR036259">
    <property type="entry name" value="MFS_trans_sf"/>
</dbReference>
<feature type="transmembrane region" description="Helical" evidence="9">
    <location>
        <begin position="107"/>
        <end position="127"/>
    </location>
</feature>
<evidence type="ECO:0000256" key="1">
    <source>
        <dbReference type="ARBA" id="ARBA00004141"/>
    </source>
</evidence>
<feature type="transmembrane region" description="Helical" evidence="9">
    <location>
        <begin position="396"/>
        <end position="419"/>
    </location>
</feature>
<keyword evidence="4 9" id="KW-0812">Transmembrane</keyword>
<feature type="transmembrane region" description="Helical" evidence="9">
    <location>
        <begin position="166"/>
        <end position="184"/>
    </location>
</feature>